<evidence type="ECO:0000256" key="4">
    <source>
        <dbReference type="ARBA" id="ARBA00022801"/>
    </source>
</evidence>
<evidence type="ECO:0000313" key="10">
    <source>
        <dbReference type="Proteomes" id="UP001153292"/>
    </source>
</evidence>
<protein>
    <recommendedName>
        <fullName evidence="8">Sulfatase N-terminal domain-containing protein</fullName>
    </recommendedName>
</protein>
<dbReference type="EMBL" id="OU963901">
    <property type="protein sequence ID" value="CAH0407289.1"/>
    <property type="molecule type" value="Genomic_DNA"/>
</dbReference>
<evidence type="ECO:0000259" key="8">
    <source>
        <dbReference type="Pfam" id="PF00884"/>
    </source>
</evidence>
<comment type="similarity">
    <text evidence="2">Belongs to the sulfatase family.</text>
</comment>
<dbReference type="PANTHER" id="PTHR10342:SF264">
    <property type="entry name" value="MIP05773P-RELATED"/>
    <property type="match status" value="1"/>
</dbReference>
<evidence type="ECO:0000256" key="6">
    <source>
        <dbReference type="ARBA" id="ARBA00023180"/>
    </source>
</evidence>
<evidence type="ECO:0000256" key="2">
    <source>
        <dbReference type="ARBA" id="ARBA00008779"/>
    </source>
</evidence>
<dbReference type="Pfam" id="PF00884">
    <property type="entry name" value="Sulfatase"/>
    <property type="match status" value="1"/>
</dbReference>
<dbReference type="InterPro" id="IPR047115">
    <property type="entry name" value="ARSB"/>
</dbReference>
<feature type="domain" description="Sulfatase N-terminal" evidence="8">
    <location>
        <begin position="51"/>
        <end position="373"/>
    </location>
</feature>
<evidence type="ECO:0000256" key="3">
    <source>
        <dbReference type="ARBA" id="ARBA00022723"/>
    </source>
</evidence>
<sequence>MSSSGCNYFYRIHRKHPKRMGFLYILCILLLSLTITVLSVKVNGKNDNRRHIVIIIADDLGWNDVSSHGTDQVMTPNIDSLGYAGVTLGRYYSHCICTPSRSALLTGKYAYTTGMQGYPLTNGEDRGLPTTEKILPQYLKELGYATHLVGKWHVGGSREKYLPTKRGFDTYFGHRGGFVDYYEYTSEENWSIGKVSGMDLYRNETAAWDEEGYITDLYTEEAISIINSHDASKPLFLMMAHLAPHSGNDGAILQAPPEVVRSMRHVESPERRIFAAMVKKLDDSVGDVVEALSEKGILNKTIILFISDNGGMTSGDSVNYANNYPLRGLKMTPFEGGIRVVGAIWASDEITSHQYDGYVHVSDWLPTLLKAIGEEPPNNIDGHDLWANIIMNQTSSRAEIVEIDDMAGYQSYIHGDFKLITGHVDQKYSNHQGKDLLGIIGKPPSYTDAIVNSKVYSVFKKAGRTIHFEDMVIRNRFKDLCPKHDDEDDELCHPGNGTVCLFNIKNDPCERKNIAEANPYIVKTMIERLSIEKKRVIPRANSIVREPRANPAFFNYTWHSFVDQVSS</sequence>
<evidence type="ECO:0000256" key="1">
    <source>
        <dbReference type="ARBA" id="ARBA00001913"/>
    </source>
</evidence>
<dbReference type="InterPro" id="IPR000917">
    <property type="entry name" value="Sulfatase_N"/>
</dbReference>
<keyword evidence="7" id="KW-1133">Transmembrane helix</keyword>
<dbReference type="PANTHER" id="PTHR10342">
    <property type="entry name" value="ARYLSULFATASE"/>
    <property type="match status" value="1"/>
</dbReference>
<dbReference type="InterPro" id="IPR024607">
    <property type="entry name" value="Sulfatase_CS"/>
</dbReference>
<accession>A0ABN8BIP3</accession>
<feature type="transmembrane region" description="Helical" evidence="7">
    <location>
        <begin position="21"/>
        <end position="40"/>
    </location>
</feature>
<dbReference type="Gene3D" id="3.40.720.10">
    <property type="entry name" value="Alkaline Phosphatase, subunit A"/>
    <property type="match status" value="1"/>
</dbReference>
<keyword evidence="10" id="KW-1185">Reference proteome</keyword>
<keyword evidence="5" id="KW-0106">Calcium</keyword>
<evidence type="ECO:0000313" key="9">
    <source>
        <dbReference type="EMBL" id="CAH0407289.1"/>
    </source>
</evidence>
<keyword evidence="6" id="KW-0325">Glycoprotein</keyword>
<dbReference type="InterPro" id="IPR017850">
    <property type="entry name" value="Alkaline_phosphatase_core_sf"/>
</dbReference>
<dbReference type="CDD" id="cd16029">
    <property type="entry name" value="4-S"/>
    <property type="match status" value="1"/>
</dbReference>
<keyword evidence="7" id="KW-0472">Membrane</keyword>
<gene>
    <name evidence="9" type="ORF">CHILSU_LOCUS10688</name>
</gene>
<organism evidence="9 10">
    <name type="scientific">Chilo suppressalis</name>
    <name type="common">Asiatic rice borer moth</name>
    <dbReference type="NCBI Taxonomy" id="168631"/>
    <lineage>
        <taxon>Eukaryota</taxon>
        <taxon>Metazoa</taxon>
        <taxon>Ecdysozoa</taxon>
        <taxon>Arthropoda</taxon>
        <taxon>Hexapoda</taxon>
        <taxon>Insecta</taxon>
        <taxon>Pterygota</taxon>
        <taxon>Neoptera</taxon>
        <taxon>Endopterygota</taxon>
        <taxon>Lepidoptera</taxon>
        <taxon>Glossata</taxon>
        <taxon>Ditrysia</taxon>
        <taxon>Pyraloidea</taxon>
        <taxon>Crambidae</taxon>
        <taxon>Crambinae</taxon>
        <taxon>Chilo</taxon>
    </lineage>
</organism>
<keyword evidence="4" id="KW-0378">Hydrolase</keyword>
<dbReference type="SUPFAM" id="SSF53649">
    <property type="entry name" value="Alkaline phosphatase-like"/>
    <property type="match status" value="1"/>
</dbReference>
<keyword evidence="7" id="KW-0812">Transmembrane</keyword>
<comment type="cofactor">
    <cofactor evidence="1">
        <name>Ca(2+)</name>
        <dbReference type="ChEBI" id="CHEBI:29108"/>
    </cofactor>
</comment>
<evidence type="ECO:0000256" key="7">
    <source>
        <dbReference type="SAM" id="Phobius"/>
    </source>
</evidence>
<name>A0ABN8BIP3_CHISP</name>
<dbReference type="Gene3D" id="3.30.1120.10">
    <property type="match status" value="1"/>
</dbReference>
<dbReference type="PROSITE" id="PS00149">
    <property type="entry name" value="SULFATASE_2"/>
    <property type="match status" value="1"/>
</dbReference>
<reference evidence="9" key="1">
    <citation type="submission" date="2021-12" db="EMBL/GenBank/DDBJ databases">
        <authorList>
            <person name="King R."/>
        </authorList>
    </citation>
    <scope>NUCLEOTIDE SEQUENCE</scope>
</reference>
<evidence type="ECO:0000256" key="5">
    <source>
        <dbReference type="ARBA" id="ARBA00022837"/>
    </source>
</evidence>
<proteinExistence type="inferred from homology"/>
<dbReference type="Proteomes" id="UP001153292">
    <property type="component" value="Chromosome 8"/>
</dbReference>
<keyword evidence="3" id="KW-0479">Metal-binding</keyword>